<feature type="domain" description="GFO/IDH/MocA-like oxidoreductase" evidence="4">
    <location>
        <begin position="138"/>
        <end position="256"/>
    </location>
</feature>
<dbReference type="Proteomes" id="UP000587270">
    <property type="component" value="Unassembled WGS sequence"/>
</dbReference>
<accession>A0AAW9ZHN1</accession>
<evidence type="ECO:0000313" key="6">
    <source>
        <dbReference type="Proteomes" id="UP000587270"/>
    </source>
</evidence>
<dbReference type="GO" id="GO:0000166">
    <property type="term" value="F:nucleotide binding"/>
    <property type="evidence" value="ECO:0007669"/>
    <property type="project" value="InterPro"/>
</dbReference>
<name>A0AAW9ZHN1_LIMRT</name>
<evidence type="ECO:0000259" key="4">
    <source>
        <dbReference type="Pfam" id="PF22725"/>
    </source>
</evidence>
<dbReference type="Gene3D" id="3.30.360.10">
    <property type="entry name" value="Dihydrodipicolinate Reductase, domain 2"/>
    <property type="match status" value="1"/>
</dbReference>
<evidence type="ECO:0000256" key="2">
    <source>
        <dbReference type="ARBA" id="ARBA00023002"/>
    </source>
</evidence>
<dbReference type="SUPFAM" id="SSF51735">
    <property type="entry name" value="NAD(P)-binding Rossmann-fold domains"/>
    <property type="match status" value="1"/>
</dbReference>
<dbReference type="InterPro" id="IPR036291">
    <property type="entry name" value="NAD(P)-bd_dom_sf"/>
</dbReference>
<comment type="similarity">
    <text evidence="1">Belongs to the Gfo/Idh/MocA family.</text>
</comment>
<dbReference type="PANTHER" id="PTHR42840">
    <property type="entry name" value="NAD(P)-BINDING ROSSMANN-FOLD SUPERFAMILY PROTEIN-RELATED"/>
    <property type="match status" value="1"/>
</dbReference>
<evidence type="ECO:0000259" key="3">
    <source>
        <dbReference type="Pfam" id="PF01408"/>
    </source>
</evidence>
<dbReference type="NCBIfam" id="TIGR04380">
    <property type="entry name" value="myo_inos_iolG"/>
    <property type="match status" value="1"/>
</dbReference>
<evidence type="ECO:0000313" key="5">
    <source>
        <dbReference type="EMBL" id="NME22270.1"/>
    </source>
</evidence>
<dbReference type="InterPro" id="IPR000683">
    <property type="entry name" value="Gfo/Idh/MocA-like_OxRdtase_N"/>
</dbReference>
<gene>
    <name evidence="5" type="primary">iolG</name>
    <name evidence="5" type="ORF">HF865_06120</name>
</gene>
<comment type="caution">
    <text evidence="5">The sequence shown here is derived from an EMBL/GenBank/DDBJ whole genome shotgun (WGS) entry which is preliminary data.</text>
</comment>
<dbReference type="GO" id="GO:0050112">
    <property type="term" value="F:inositol 2-dehydrogenase (NAD+) activity"/>
    <property type="evidence" value="ECO:0007669"/>
    <property type="project" value="UniProtKB-EC"/>
</dbReference>
<dbReference type="EC" id="1.1.1.18" evidence="5"/>
<dbReference type="Pfam" id="PF01408">
    <property type="entry name" value="GFO_IDH_MocA"/>
    <property type="match status" value="1"/>
</dbReference>
<evidence type="ECO:0000256" key="1">
    <source>
        <dbReference type="ARBA" id="ARBA00010928"/>
    </source>
</evidence>
<dbReference type="EMBL" id="JABAFN010000019">
    <property type="protein sequence ID" value="NME22270.1"/>
    <property type="molecule type" value="Genomic_DNA"/>
</dbReference>
<protein>
    <submittedName>
        <fullName evidence="5">Inositol 2-dehydrogenase</fullName>
        <ecNumber evidence="5">1.1.1.18</ecNumber>
    </submittedName>
</protein>
<dbReference type="RefSeq" id="WP_170090750.1">
    <property type="nucleotide sequence ID" value="NZ_JABAFN010000019.1"/>
</dbReference>
<dbReference type="FunFam" id="3.30.360.10:FF:000023">
    <property type="entry name" value="Inositol 2-dehydrogenase"/>
    <property type="match status" value="1"/>
</dbReference>
<feature type="domain" description="Gfo/Idh/MocA-like oxidoreductase N-terminal" evidence="3">
    <location>
        <begin position="7"/>
        <end position="128"/>
    </location>
</feature>
<dbReference type="Pfam" id="PF22725">
    <property type="entry name" value="GFO_IDH_MocA_C3"/>
    <property type="match status" value="1"/>
</dbReference>
<dbReference type="InterPro" id="IPR055170">
    <property type="entry name" value="GFO_IDH_MocA-like_dom"/>
</dbReference>
<reference evidence="5 6" key="1">
    <citation type="submission" date="2020-04" db="EMBL/GenBank/DDBJ databases">
        <authorList>
            <person name="Hitch T.C.A."/>
            <person name="Wylensek D."/>
            <person name="Clavel T."/>
        </authorList>
    </citation>
    <scope>NUCLEOTIDE SEQUENCE [LARGE SCALE GENOMIC DNA]</scope>
    <source>
        <strain evidence="5 6">WCA-386-APC-4I</strain>
    </source>
</reference>
<dbReference type="PANTHER" id="PTHR42840:SF3">
    <property type="entry name" value="BINDING ROSSMANN FOLD OXIDOREDUCTASE, PUTATIVE (AFU_ORTHOLOGUE AFUA_2G10240)-RELATED"/>
    <property type="match status" value="1"/>
</dbReference>
<dbReference type="Gene3D" id="3.40.50.720">
    <property type="entry name" value="NAD(P)-binding Rossmann-like Domain"/>
    <property type="match status" value="1"/>
</dbReference>
<sequence>MASKKRINAGIIGLGRAGQMHLKNLLTIPEINIVQVSDIFVDKLADQLNFMGITNQTRDYMDILNNPDIDTVFIFTSTDMHEEMVTAAANAGKNIFCEKPLSMSPDEQASLNVLKAVRDNNVKLQIGFNRRSDPQFDNIHQQVVSGTIGTPQVVKITSRDPEVTPHNIIKRIGGLLFDFTMHDFDMARFMMGSDITEVYAQAGRLVDPGLAELNDYDTAIINLKFANGAFGLIDNSRRAVYGYDQRVEVFGSEGMLKAENVSGSTVELYNADNEIKKNPKPAFQQRYKPAYIAEMRKFVDSILNDAPLAATGKDVIMAQRAANAAQKSIDTGLPQKVDTNFQL</sequence>
<dbReference type="SUPFAM" id="SSF55347">
    <property type="entry name" value="Glyceraldehyde-3-phosphate dehydrogenase-like, C-terminal domain"/>
    <property type="match status" value="1"/>
</dbReference>
<proteinExistence type="inferred from homology"/>
<dbReference type="AlphaFoldDB" id="A0AAW9ZHN1"/>
<keyword evidence="2 5" id="KW-0560">Oxidoreductase</keyword>
<dbReference type="InterPro" id="IPR030827">
    <property type="entry name" value="Myo_inos_IolG"/>
</dbReference>
<organism evidence="5 6">
    <name type="scientific">Limosilactobacillus reuteri</name>
    <name type="common">Lactobacillus reuteri</name>
    <dbReference type="NCBI Taxonomy" id="1598"/>
    <lineage>
        <taxon>Bacteria</taxon>
        <taxon>Bacillati</taxon>
        <taxon>Bacillota</taxon>
        <taxon>Bacilli</taxon>
        <taxon>Lactobacillales</taxon>
        <taxon>Lactobacillaceae</taxon>
        <taxon>Limosilactobacillus</taxon>
    </lineage>
</organism>